<dbReference type="KEGG" id="rhp:LPB142_08505"/>
<dbReference type="InterPro" id="IPR006685">
    <property type="entry name" value="MscS_channel_2nd"/>
</dbReference>
<dbReference type="RefSeq" id="WP_071166110.1">
    <property type="nucleotide sequence ID" value="NZ_CP017781.1"/>
</dbReference>
<dbReference type="Gene3D" id="2.30.30.60">
    <property type="match status" value="1"/>
</dbReference>
<feature type="transmembrane region" description="Helical" evidence="8">
    <location>
        <begin position="479"/>
        <end position="503"/>
    </location>
</feature>
<evidence type="ECO:0000256" key="1">
    <source>
        <dbReference type="ARBA" id="ARBA00004651"/>
    </source>
</evidence>
<accession>A0A1D9MC21</accession>
<evidence type="ECO:0000256" key="4">
    <source>
        <dbReference type="ARBA" id="ARBA00022692"/>
    </source>
</evidence>
<dbReference type="Gene3D" id="1.10.287.1260">
    <property type="match status" value="1"/>
</dbReference>
<feature type="domain" description="DUF3772" evidence="11">
    <location>
        <begin position="126"/>
        <end position="169"/>
    </location>
</feature>
<feature type="transmembrane region" description="Helical" evidence="8">
    <location>
        <begin position="441"/>
        <end position="467"/>
    </location>
</feature>
<feature type="transmembrane region" description="Helical" evidence="8">
    <location>
        <begin position="367"/>
        <end position="385"/>
    </location>
</feature>
<dbReference type="SUPFAM" id="SSF82861">
    <property type="entry name" value="Mechanosensitive channel protein MscS (YggB), transmembrane region"/>
    <property type="match status" value="1"/>
</dbReference>
<feature type="compositionally biased region" description="Low complexity" evidence="7">
    <location>
        <begin position="791"/>
        <end position="801"/>
    </location>
</feature>
<feature type="region of interest" description="Disordered" evidence="7">
    <location>
        <begin position="789"/>
        <end position="836"/>
    </location>
</feature>
<feature type="transmembrane region" description="Helical" evidence="8">
    <location>
        <begin position="569"/>
        <end position="592"/>
    </location>
</feature>
<dbReference type="STRING" id="1850250.LPB142_08505"/>
<dbReference type="SUPFAM" id="SSF50182">
    <property type="entry name" value="Sm-like ribonucleoproteins"/>
    <property type="match status" value="1"/>
</dbReference>
<feature type="transmembrane region" description="Helical" evidence="8">
    <location>
        <begin position="414"/>
        <end position="435"/>
    </location>
</feature>
<feature type="chain" id="PRO_5009443497" evidence="9">
    <location>
        <begin position="27"/>
        <end position="836"/>
    </location>
</feature>
<evidence type="ECO:0000313" key="14">
    <source>
        <dbReference type="Proteomes" id="UP000176562"/>
    </source>
</evidence>
<evidence type="ECO:0000256" key="8">
    <source>
        <dbReference type="SAM" id="Phobius"/>
    </source>
</evidence>
<dbReference type="PANTHER" id="PTHR30347">
    <property type="entry name" value="POTASSIUM CHANNEL RELATED"/>
    <property type="match status" value="1"/>
</dbReference>
<keyword evidence="3" id="KW-1003">Cell membrane</keyword>
<keyword evidence="4 8" id="KW-0812">Transmembrane</keyword>
<evidence type="ECO:0000256" key="2">
    <source>
        <dbReference type="ARBA" id="ARBA00008017"/>
    </source>
</evidence>
<dbReference type="Pfam" id="PF21082">
    <property type="entry name" value="MS_channel_3rd"/>
    <property type="match status" value="1"/>
</dbReference>
<comment type="subcellular location">
    <subcellularLocation>
        <location evidence="1">Cell membrane</location>
        <topology evidence="1">Multi-pass membrane protein</topology>
    </subcellularLocation>
</comment>
<name>A0A1D9MC21_9RHOB</name>
<proteinExistence type="inferred from homology"/>
<evidence type="ECO:0000256" key="7">
    <source>
        <dbReference type="SAM" id="MobiDB-lite"/>
    </source>
</evidence>
<evidence type="ECO:0000259" key="10">
    <source>
        <dbReference type="Pfam" id="PF00924"/>
    </source>
</evidence>
<dbReference type="Pfam" id="PF00924">
    <property type="entry name" value="MS_channel_2nd"/>
    <property type="match status" value="1"/>
</dbReference>
<dbReference type="PANTHER" id="PTHR30347:SF1">
    <property type="entry name" value="MECHANOSENSITIVE CHANNEL MSCK"/>
    <property type="match status" value="1"/>
</dbReference>
<organism evidence="13 14">
    <name type="scientific">Rhodobacter xanthinilyticus</name>
    <dbReference type="NCBI Taxonomy" id="1850250"/>
    <lineage>
        <taxon>Bacteria</taxon>
        <taxon>Pseudomonadati</taxon>
        <taxon>Pseudomonadota</taxon>
        <taxon>Alphaproteobacteria</taxon>
        <taxon>Rhodobacterales</taxon>
        <taxon>Rhodobacter group</taxon>
        <taxon>Rhodobacter</taxon>
    </lineage>
</organism>
<feature type="domain" description="Mechanosensitive ion channel MscS C-terminal" evidence="12">
    <location>
        <begin position="690"/>
        <end position="771"/>
    </location>
</feature>
<reference evidence="13 14" key="1">
    <citation type="submission" date="2016-10" db="EMBL/GenBank/DDBJ databases">
        <title>Rhodobacter sp. LPB0142, isolated from sea water.</title>
        <authorList>
            <person name="Kim E."/>
            <person name="Yi H."/>
        </authorList>
    </citation>
    <scope>NUCLEOTIDE SEQUENCE [LARGE SCALE GENOMIC DNA]</scope>
    <source>
        <strain evidence="13 14">LPB0142</strain>
    </source>
</reference>
<dbReference type="Pfam" id="PF12607">
    <property type="entry name" value="DUF3772"/>
    <property type="match status" value="1"/>
</dbReference>
<dbReference type="InterPro" id="IPR023408">
    <property type="entry name" value="MscS_beta-dom_sf"/>
</dbReference>
<evidence type="ECO:0000313" key="13">
    <source>
        <dbReference type="EMBL" id="AOZ69348.1"/>
    </source>
</evidence>
<feature type="domain" description="Mechanosensitive ion channel MscS" evidence="10">
    <location>
        <begin position="614"/>
        <end position="681"/>
    </location>
</feature>
<keyword evidence="6 8" id="KW-0472">Membrane</keyword>
<dbReference type="SUPFAM" id="SSF82689">
    <property type="entry name" value="Mechanosensitive channel protein MscS (YggB), C-terminal domain"/>
    <property type="match status" value="1"/>
</dbReference>
<feature type="signal peptide" evidence="9">
    <location>
        <begin position="1"/>
        <end position="26"/>
    </location>
</feature>
<feature type="transmembrane region" description="Helical" evidence="8">
    <location>
        <begin position="598"/>
        <end position="627"/>
    </location>
</feature>
<dbReference type="InterPro" id="IPR010920">
    <property type="entry name" value="LSM_dom_sf"/>
</dbReference>
<evidence type="ECO:0000259" key="12">
    <source>
        <dbReference type="Pfam" id="PF21082"/>
    </source>
</evidence>
<gene>
    <name evidence="13" type="ORF">LPB142_08505</name>
</gene>
<keyword evidence="14" id="KW-1185">Reference proteome</keyword>
<feature type="transmembrane region" description="Helical" evidence="8">
    <location>
        <begin position="276"/>
        <end position="294"/>
    </location>
</feature>
<feature type="transmembrane region" description="Helical" evidence="8">
    <location>
        <begin position="523"/>
        <end position="548"/>
    </location>
</feature>
<dbReference type="InterPro" id="IPR022249">
    <property type="entry name" value="DUF3772"/>
</dbReference>
<dbReference type="GO" id="GO:0008381">
    <property type="term" value="F:mechanosensitive monoatomic ion channel activity"/>
    <property type="evidence" value="ECO:0007669"/>
    <property type="project" value="UniProtKB-ARBA"/>
</dbReference>
<feature type="transmembrane region" description="Helical" evidence="8">
    <location>
        <begin position="239"/>
        <end position="264"/>
    </location>
</feature>
<dbReference type="InterPro" id="IPR011066">
    <property type="entry name" value="MscS_channel_C_sf"/>
</dbReference>
<dbReference type="InterPro" id="IPR049278">
    <property type="entry name" value="MS_channel_C"/>
</dbReference>
<keyword evidence="9" id="KW-0732">Signal</keyword>
<sequence length="836" mass="89025">MIARLARALCLTLALLVVVAAGPGFAEDAPDYKAWEKQAAAVQEAIGAAKISDEKLSDLRAEMVKWRNTFTEAQGTNADQIATVKGQIAALGPAPAEGASEDPAIAKRRAELTETLSTLQAPDLAASEASSRADGLIRTIDKIVRERQADKLLRLSPSPLNPINWTAGASLIRWMGAWIYDETIWRFTRPINWETLRNNAPLIAVLLVIAGVLVLRGSRWLSGIAGWAVKKTAMRGYRLILGIVSLGEILLPVVGAVMLTTAAINTAFFGPILTQFIEMAPGLFFVILLSWWIGRRIFPAQVEGRAGFGLSDQARAEGRFHALLMGVAVALQQLLTEWITPRAQDFLGGSGTLAADKAAEVAARADAAIAVLAAPLLVFAALMLFRMGQLLRRGATHGGATDQDTAFRDSLMRWLGSAAIAVAVVAPALGAIGYVSAADALLWPAIVTLGVLGLVTILQGFIAEFYIVITRSDESRREALVPVLAGFVLTLAALPVLALVWGARPEDLLELWTRFRAGFSMGGVQISPAVFLTFAVIFAAGYTATRLMQAALKNSILPKTTIDKGGQNAIVSGVGYVGIFAAAVLAISAAGIDLSSLAIVAGALSVGIGFGLQNIVQNFVSGIILLIERPISEGDWIEVGGQQGVVRAISVRSTIIETFDRTDVIVPNADLVSGQVTNWTRGNKMGRLILPVGVAYGSDTRRVEQILLEIAQGHPLVMLSPEPFVLFTTFGADSLNFEIRAILSDVNFKARVLSEMNHTIAARFAAEGIEIPFAQRDIWLRNPEALGRARPNPASPVAPHAPAAPPEPPAHAGQPLTPEERLLLSDNDGAEDGDAR</sequence>
<dbReference type="Gene3D" id="3.30.70.100">
    <property type="match status" value="1"/>
</dbReference>
<dbReference type="GO" id="GO:0005886">
    <property type="term" value="C:plasma membrane"/>
    <property type="evidence" value="ECO:0007669"/>
    <property type="project" value="UniProtKB-SubCell"/>
</dbReference>
<feature type="transmembrane region" description="Helical" evidence="8">
    <location>
        <begin position="200"/>
        <end position="218"/>
    </location>
</feature>
<keyword evidence="5 8" id="KW-1133">Transmembrane helix</keyword>
<protein>
    <submittedName>
        <fullName evidence="13">Uncharacterized protein</fullName>
    </submittedName>
</protein>
<feature type="transmembrane region" description="Helical" evidence="8">
    <location>
        <begin position="320"/>
        <end position="339"/>
    </location>
</feature>
<evidence type="ECO:0000259" key="11">
    <source>
        <dbReference type="Pfam" id="PF12607"/>
    </source>
</evidence>
<dbReference type="AlphaFoldDB" id="A0A1D9MC21"/>
<evidence type="ECO:0000256" key="6">
    <source>
        <dbReference type="ARBA" id="ARBA00023136"/>
    </source>
</evidence>
<evidence type="ECO:0000256" key="9">
    <source>
        <dbReference type="SAM" id="SignalP"/>
    </source>
</evidence>
<dbReference type="EMBL" id="CP017781">
    <property type="protein sequence ID" value="AOZ69348.1"/>
    <property type="molecule type" value="Genomic_DNA"/>
</dbReference>
<evidence type="ECO:0000256" key="3">
    <source>
        <dbReference type="ARBA" id="ARBA00022475"/>
    </source>
</evidence>
<comment type="similarity">
    <text evidence="2">Belongs to the MscS (TC 1.A.23) family.</text>
</comment>
<dbReference type="InterPro" id="IPR011014">
    <property type="entry name" value="MscS_channel_TM-2"/>
</dbReference>
<evidence type="ECO:0000256" key="5">
    <source>
        <dbReference type="ARBA" id="ARBA00022989"/>
    </source>
</evidence>
<dbReference type="InterPro" id="IPR052702">
    <property type="entry name" value="MscS-like_channel"/>
</dbReference>
<dbReference type="Proteomes" id="UP000176562">
    <property type="component" value="Chromosome"/>
</dbReference>